<proteinExistence type="predicted"/>
<organism evidence="4">
    <name type="scientific">Oppiella nova</name>
    <dbReference type="NCBI Taxonomy" id="334625"/>
    <lineage>
        <taxon>Eukaryota</taxon>
        <taxon>Metazoa</taxon>
        <taxon>Ecdysozoa</taxon>
        <taxon>Arthropoda</taxon>
        <taxon>Chelicerata</taxon>
        <taxon>Arachnida</taxon>
        <taxon>Acari</taxon>
        <taxon>Acariformes</taxon>
        <taxon>Sarcoptiformes</taxon>
        <taxon>Oribatida</taxon>
        <taxon>Brachypylina</taxon>
        <taxon>Oppioidea</taxon>
        <taxon>Oppiidae</taxon>
        <taxon>Oppiella</taxon>
    </lineage>
</organism>
<keyword evidence="1" id="KW-1015">Disulfide bond</keyword>
<dbReference type="Gene3D" id="2.10.70.10">
    <property type="entry name" value="Complement Module, domain 1"/>
    <property type="match status" value="1"/>
</dbReference>
<evidence type="ECO:0000256" key="1">
    <source>
        <dbReference type="ARBA" id="ARBA00023157"/>
    </source>
</evidence>
<evidence type="ECO:0000259" key="3">
    <source>
        <dbReference type="PROSITE" id="PS50923"/>
    </source>
</evidence>
<dbReference type="OrthoDB" id="6103690at2759"/>
<dbReference type="InterPro" id="IPR000436">
    <property type="entry name" value="Sushi_SCR_CCP_dom"/>
</dbReference>
<reference evidence="4" key="1">
    <citation type="submission" date="2020-11" db="EMBL/GenBank/DDBJ databases">
        <authorList>
            <person name="Tran Van P."/>
        </authorList>
    </citation>
    <scope>NUCLEOTIDE SEQUENCE</scope>
</reference>
<gene>
    <name evidence="4" type="ORF">ONB1V03_LOCUS8082</name>
</gene>
<name>A0A7R9LZW9_9ACAR</name>
<evidence type="ECO:0000313" key="5">
    <source>
        <dbReference type="Proteomes" id="UP000728032"/>
    </source>
</evidence>
<evidence type="ECO:0000313" key="4">
    <source>
        <dbReference type="EMBL" id="CAD7650979.1"/>
    </source>
</evidence>
<dbReference type="EMBL" id="CAJPVJ010004422">
    <property type="protein sequence ID" value="CAG2168594.1"/>
    <property type="molecule type" value="Genomic_DNA"/>
</dbReference>
<dbReference type="InterPro" id="IPR035976">
    <property type="entry name" value="Sushi/SCR/CCP_sf"/>
</dbReference>
<protein>
    <recommendedName>
        <fullName evidence="3">Sushi domain-containing protein</fullName>
    </recommendedName>
</protein>
<accession>A0A7R9LZW9</accession>
<dbReference type="EMBL" id="OC919247">
    <property type="protein sequence ID" value="CAD7650979.1"/>
    <property type="molecule type" value="Genomic_DNA"/>
</dbReference>
<dbReference type="PROSITE" id="PS50923">
    <property type="entry name" value="SUSHI"/>
    <property type="match status" value="1"/>
</dbReference>
<dbReference type="AlphaFoldDB" id="A0A7R9LZW9"/>
<comment type="caution">
    <text evidence="2">Lacks conserved residue(s) required for the propagation of feature annotation.</text>
</comment>
<evidence type="ECO:0000256" key="2">
    <source>
        <dbReference type="PROSITE-ProRule" id="PRU00302"/>
    </source>
</evidence>
<dbReference type="SUPFAM" id="SSF57535">
    <property type="entry name" value="Complement control module/SCR domain"/>
    <property type="match status" value="1"/>
</dbReference>
<keyword evidence="5" id="KW-1185">Reference proteome</keyword>
<dbReference type="SMART" id="SM00032">
    <property type="entry name" value="CCP"/>
    <property type="match status" value="1"/>
</dbReference>
<feature type="domain" description="Sushi" evidence="3">
    <location>
        <begin position="10"/>
        <end position="68"/>
    </location>
</feature>
<dbReference type="CDD" id="cd00033">
    <property type="entry name" value="CCP"/>
    <property type="match status" value="1"/>
</dbReference>
<dbReference type="Proteomes" id="UP000728032">
    <property type="component" value="Unassembled WGS sequence"/>
</dbReference>
<keyword evidence="2" id="KW-0768">Sushi</keyword>
<sequence>MASNETNLTVSCGYPGLPHDTQIYPDKTVYEDGNEVRYSCPYDKIYTKTQTKKCVAGVWLGPRSTCGYFIKNQLMNVKVINLRNNKTIVDMITSNYSSSEYPACYYDGNAMAVIVPNAQVAHDWHFEFSSSMFFDFFLLNIKIPKLGLQVRGANNEMIDSMRVRNIRIEGEEDRNCTLDFSTRDKLAKIFWFWCTESVAKVRNRTLEIKFTTYSSETIKSIGLHQVYFTKLQYCGHPTVPLMAKYDEETQRVVCDPDVSYDINPEDQMMGDCVDDKYWAGSPKCVPKLHCKVEFNEVSEEIVSVKNAYIFDTNKWYAIEGTAIDAKLATSSSPIRFAHVFTTQRGIKRHPDNICDMISENGLQLVSNDEFATNYLDTTKLVIGNRSDCDIAYYGNILSGSAPFANLVNR</sequence>